<dbReference type="EMBL" id="GL437278">
    <property type="protein sequence ID" value="EFN70708.1"/>
    <property type="molecule type" value="Genomic_DNA"/>
</dbReference>
<organism evidence="3">
    <name type="scientific">Camponotus floridanus</name>
    <name type="common">Florida carpenter ant</name>
    <dbReference type="NCBI Taxonomy" id="104421"/>
    <lineage>
        <taxon>Eukaryota</taxon>
        <taxon>Metazoa</taxon>
        <taxon>Ecdysozoa</taxon>
        <taxon>Arthropoda</taxon>
        <taxon>Hexapoda</taxon>
        <taxon>Insecta</taxon>
        <taxon>Pterygota</taxon>
        <taxon>Neoptera</taxon>
        <taxon>Endopterygota</taxon>
        <taxon>Hymenoptera</taxon>
        <taxon>Apocrita</taxon>
        <taxon>Aculeata</taxon>
        <taxon>Formicoidea</taxon>
        <taxon>Formicidae</taxon>
        <taxon>Formicinae</taxon>
        <taxon>Camponotus</taxon>
    </lineage>
</organism>
<gene>
    <name evidence="2" type="ORF">EAG_12881</name>
</gene>
<dbReference type="GO" id="GO:0008270">
    <property type="term" value="F:zinc ion binding"/>
    <property type="evidence" value="ECO:0007669"/>
    <property type="project" value="TreeGrafter"/>
</dbReference>
<dbReference type="Proteomes" id="UP000000311">
    <property type="component" value="Unassembled WGS sequence"/>
</dbReference>
<evidence type="ECO:0000259" key="1">
    <source>
        <dbReference type="Pfam" id="PF17900"/>
    </source>
</evidence>
<keyword evidence="2" id="KW-0378">Hydrolase</keyword>
<dbReference type="AlphaFoldDB" id="E2A781"/>
<dbReference type="GO" id="GO:0005737">
    <property type="term" value="C:cytoplasm"/>
    <property type="evidence" value="ECO:0007669"/>
    <property type="project" value="TreeGrafter"/>
</dbReference>
<proteinExistence type="predicted"/>
<dbReference type="OrthoDB" id="510539at2759"/>
<dbReference type="Pfam" id="PF17900">
    <property type="entry name" value="Peptidase_M1_N"/>
    <property type="match status" value="1"/>
</dbReference>
<sequence>RWLAGTHHHIFAIRRLFPLLKNTRYASYNISIKHPKCYTAISNMTVQKQNMDENNMQWTRFKTTPIMPDYYITAIVAHLTVISESSPNKFWCRTDIIRHVQFAYIIAKNIAELIDNLLAYGLDIRKRAETNHIVI</sequence>
<dbReference type="SUPFAM" id="SSF63737">
    <property type="entry name" value="Leukotriene A4 hydrolase N-terminal domain"/>
    <property type="match status" value="1"/>
</dbReference>
<feature type="non-terminal residue" evidence="2">
    <location>
        <position position="1"/>
    </location>
</feature>
<dbReference type="GO" id="GO:0070006">
    <property type="term" value="F:metalloaminopeptidase activity"/>
    <property type="evidence" value="ECO:0007669"/>
    <property type="project" value="TreeGrafter"/>
</dbReference>
<dbReference type="GO" id="GO:0006508">
    <property type="term" value="P:proteolysis"/>
    <property type="evidence" value="ECO:0007669"/>
    <property type="project" value="TreeGrafter"/>
</dbReference>
<dbReference type="InterPro" id="IPR042097">
    <property type="entry name" value="Aminopeptidase_N-like_N_sf"/>
</dbReference>
<dbReference type="PANTHER" id="PTHR11533">
    <property type="entry name" value="PROTEASE M1 ZINC METALLOPROTEASE"/>
    <property type="match status" value="1"/>
</dbReference>
<dbReference type="InterPro" id="IPR045357">
    <property type="entry name" value="Aminopeptidase_N-like_N"/>
</dbReference>
<dbReference type="Gene3D" id="2.60.40.1730">
    <property type="entry name" value="tricorn interacting facor f3 domain"/>
    <property type="match status" value="1"/>
</dbReference>
<dbReference type="GO" id="GO:0043171">
    <property type="term" value="P:peptide catabolic process"/>
    <property type="evidence" value="ECO:0007669"/>
    <property type="project" value="TreeGrafter"/>
</dbReference>
<dbReference type="GO" id="GO:0042277">
    <property type="term" value="F:peptide binding"/>
    <property type="evidence" value="ECO:0007669"/>
    <property type="project" value="TreeGrafter"/>
</dbReference>
<feature type="non-terminal residue" evidence="2">
    <location>
        <position position="135"/>
    </location>
</feature>
<evidence type="ECO:0000313" key="3">
    <source>
        <dbReference type="Proteomes" id="UP000000311"/>
    </source>
</evidence>
<keyword evidence="3" id="KW-1185">Reference proteome</keyword>
<reference evidence="2 3" key="1">
    <citation type="journal article" date="2010" name="Science">
        <title>Genomic comparison of the ants Camponotus floridanus and Harpegnathos saltator.</title>
        <authorList>
            <person name="Bonasio R."/>
            <person name="Zhang G."/>
            <person name="Ye C."/>
            <person name="Mutti N.S."/>
            <person name="Fang X."/>
            <person name="Qin N."/>
            <person name="Donahue G."/>
            <person name="Yang P."/>
            <person name="Li Q."/>
            <person name="Li C."/>
            <person name="Zhang P."/>
            <person name="Huang Z."/>
            <person name="Berger S.L."/>
            <person name="Reinberg D."/>
            <person name="Wang J."/>
            <person name="Liebig J."/>
        </authorList>
    </citation>
    <scope>NUCLEOTIDE SEQUENCE [LARGE SCALE GENOMIC DNA]</scope>
    <source>
        <strain evidence="3">C129</strain>
    </source>
</reference>
<dbReference type="PANTHER" id="PTHR11533:SF299">
    <property type="entry name" value="AMINOPEPTIDASE"/>
    <property type="match status" value="1"/>
</dbReference>
<dbReference type="STRING" id="104421.E2A781"/>
<dbReference type="GO" id="GO:0016020">
    <property type="term" value="C:membrane"/>
    <property type="evidence" value="ECO:0007669"/>
    <property type="project" value="TreeGrafter"/>
</dbReference>
<feature type="domain" description="Aminopeptidase N-like N-terminal" evidence="1">
    <location>
        <begin position="2"/>
        <end position="71"/>
    </location>
</feature>
<keyword evidence="2" id="KW-0031">Aminopeptidase</keyword>
<keyword evidence="2" id="KW-0645">Protease</keyword>
<dbReference type="InParanoid" id="E2A781"/>
<dbReference type="GO" id="GO:0005615">
    <property type="term" value="C:extracellular space"/>
    <property type="evidence" value="ECO:0007669"/>
    <property type="project" value="TreeGrafter"/>
</dbReference>
<name>E2A781_CAMFO</name>
<protein>
    <submittedName>
        <fullName evidence="2">Glutamyl aminopeptidase</fullName>
    </submittedName>
</protein>
<accession>E2A781</accession>
<evidence type="ECO:0000313" key="2">
    <source>
        <dbReference type="EMBL" id="EFN70708.1"/>
    </source>
</evidence>
<dbReference type="InterPro" id="IPR050344">
    <property type="entry name" value="Peptidase_M1_aminopeptidases"/>
</dbReference>